<gene>
    <name evidence="2" type="ORF">GCM10010974_11350</name>
</gene>
<protein>
    <recommendedName>
        <fullName evidence="1">N-acetyltransferase domain-containing protein</fullName>
    </recommendedName>
</protein>
<dbReference type="InterPro" id="IPR031165">
    <property type="entry name" value="GNAT_YJDJ"/>
</dbReference>
<comment type="caution">
    <text evidence="2">The sequence shown here is derived from an EMBL/GenBank/DDBJ whole genome shotgun (WGS) entry which is preliminary data.</text>
</comment>
<dbReference type="PROSITE" id="PS51729">
    <property type="entry name" value="GNAT_YJDJ"/>
    <property type="match status" value="1"/>
</dbReference>
<keyword evidence="3" id="KW-1185">Reference proteome</keyword>
<name>A0ABQ1LWZ7_9MICO</name>
<dbReference type="SUPFAM" id="SSF55729">
    <property type="entry name" value="Acyl-CoA N-acyltransferases (Nat)"/>
    <property type="match status" value="1"/>
</dbReference>
<reference evidence="3" key="1">
    <citation type="journal article" date="2019" name="Int. J. Syst. Evol. Microbiol.">
        <title>The Global Catalogue of Microorganisms (GCM) 10K type strain sequencing project: providing services to taxonomists for standard genome sequencing and annotation.</title>
        <authorList>
            <consortium name="The Broad Institute Genomics Platform"/>
            <consortium name="The Broad Institute Genome Sequencing Center for Infectious Disease"/>
            <person name="Wu L."/>
            <person name="Ma J."/>
        </authorList>
    </citation>
    <scope>NUCLEOTIDE SEQUENCE [LARGE SCALE GENOMIC DNA]</scope>
    <source>
        <strain evidence="3">CGMCC 1.15472</strain>
    </source>
</reference>
<dbReference type="Proteomes" id="UP000632322">
    <property type="component" value="Unassembled WGS sequence"/>
</dbReference>
<proteinExistence type="predicted"/>
<dbReference type="EMBL" id="BMJG01000002">
    <property type="protein sequence ID" value="GGC30523.1"/>
    <property type="molecule type" value="Genomic_DNA"/>
</dbReference>
<feature type="domain" description="N-acetyltransferase" evidence="1">
    <location>
        <begin position="15"/>
        <end position="110"/>
    </location>
</feature>
<sequence>MTMDIDISGETFTITEDAAAKRFTVSHSGKVIGLVDYIDREASADDTADGPVRIFTHTEVSPEWGGRGLAAKLVRYALETSAEEGLKFRTTCSYVQNFLVKNDEFDKFVA</sequence>
<dbReference type="PANTHER" id="PTHR31435">
    <property type="entry name" value="PROTEIN NATD1"/>
    <property type="match status" value="1"/>
</dbReference>
<accession>A0ABQ1LWZ7</accession>
<dbReference type="InterPro" id="IPR045057">
    <property type="entry name" value="Gcn5-rel_NAT"/>
</dbReference>
<evidence type="ECO:0000313" key="3">
    <source>
        <dbReference type="Proteomes" id="UP000632322"/>
    </source>
</evidence>
<organism evidence="2 3">
    <name type="scientific">Brevibacterium sediminis</name>
    <dbReference type="NCBI Taxonomy" id="1857024"/>
    <lineage>
        <taxon>Bacteria</taxon>
        <taxon>Bacillati</taxon>
        <taxon>Actinomycetota</taxon>
        <taxon>Actinomycetes</taxon>
        <taxon>Micrococcales</taxon>
        <taxon>Brevibacteriaceae</taxon>
        <taxon>Brevibacterium</taxon>
    </lineage>
</organism>
<dbReference type="InterPro" id="IPR016181">
    <property type="entry name" value="Acyl_CoA_acyltransferase"/>
</dbReference>
<dbReference type="Pfam" id="PF14542">
    <property type="entry name" value="Acetyltransf_CG"/>
    <property type="match status" value="1"/>
</dbReference>
<evidence type="ECO:0000259" key="1">
    <source>
        <dbReference type="PROSITE" id="PS51729"/>
    </source>
</evidence>
<dbReference type="Gene3D" id="3.40.630.30">
    <property type="match status" value="1"/>
</dbReference>
<dbReference type="CDD" id="cd04301">
    <property type="entry name" value="NAT_SF"/>
    <property type="match status" value="1"/>
</dbReference>
<dbReference type="PANTHER" id="PTHR31435:SF10">
    <property type="entry name" value="BSR4717 PROTEIN"/>
    <property type="match status" value="1"/>
</dbReference>
<evidence type="ECO:0000313" key="2">
    <source>
        <dbReference type="EMBL" id="GGC30523.1"/>
    </source>
</evidence>